<name>A0ABY5PBT6_9ACTN</name>
<feature type="compositionally biased region" description="Basic and acidic residues" evidence="1">
    <location>
        <begin position="1"/>
        <end position="22"/>
    </location>
</feature>
<dbReference type="Proteomes" id="UP001058860">
    <property type="component" value="Chromosome"/>
</dbReference>
<dbReference type="EMBL" id="CP088295">
    <property type="protein sequence ID" value="UUY02072.1"/>
    <property type="molecule type" value="Genomic_DNA"/>
</dbReference>
<protein>
    <submittedName>
        <fullName evidence="2">Uncharacterized protein</fullName>
    </submittedName>
</protein>
<feature type="compositionally biased region" description="Basic and acidic residues" evidence="1">
    <location>
        <begin position="32"/>
        <end position="51"/>
    </location>
</feature>
<evidence type="ECO:0000256" key="1">
    <source>
        <dbReference type="SAM" id="MobiDB-lite"/>
    </source>
</evidence>
<keyword evidence="3" id="KW-1185">Reference proteome</keyword>
<accession>A0ABY5PBT6</accession>
<evidence type="ECO:0000313" key="3">
    <source>
        <dbReference type="Proteomes" id="UP001058860"/>
    </source>
</evidence>
<organism evidence="2 3">
    <name type="scientific">Svornostia abyssi</name>
    <dbReference type="NCBI Taxonomy" id="2898438"/>
    <lineage>
        <taxon>Bacteria</taxon>
        <taxon>Bacillati</taxon>
        <taxon>Actinomycetota</taxon>
        <taxon>Thermoleophilia</taxon>
        <taxon>Solirubrobacterales</taxon>
        <taxon>Baekduiaceae</taxon>
        <taxon>Svornostia</taxon>
    </lineage>
</organism>
<sequence length="70" mass="7948">MEHHGLVDGHEQQDPAERERRAAARCAGVQQLREHQRRETGGAEQARVQEGREGVLEVEIKQALRVAQRV</sequence>
<feature type="region of interest" description="Disordered" evidence="1">
    <location>
        <begin position="1"/>
        <end position="51"/>
    </location>
</feature>
<reference evidence="3" key="1">
    <citation type="submission" date="2021-11" db="EMBL/GenBank/DDBJ databases">
        <title>Cultivation dependent microbiological survey of springs from the worlds oldest radium mine currently devoted to the extraction of radon-saturated water.</title>
        <authorList>
            <person name="Kapinusova G."/>
            <person name="Smrhova T."/>
            <person name="Strejcek M."/>
            <person name="Suman J."/>
            <person name="Jani K."/>
            <person name="Pajer P."/>
            <person name="Uhlik O."/>
        </authorList>
    </citation>
    <scope>NUCLEOTIDE SEQUENCE [LARGE SCALE GENOMIC DNA]</scope>
    <source>
        <strain evidence="3">J379</strain>
    </source>
</reference>
<evidence type="ECO:0000313" key="2">
    <source>
        <dbReference type="EMBL" id="UUY02072.1"/>
    </source>
</evidence>
<proteinExistence type="predicted"/>
<gene>
    <name evidence="2" type="ORF">LRS13_15265</name>
</gene>
<dbReference type="RefSeq" id="WP_353862608.1">
    <property type="nucleotide sequence ID" value="NZ_CP088295.1"/>
</dbReference>